<proteinExistence type="predicted"/>
<dbReference type="RefSeq" id="WP_137138627.1">
    <property type="nucleotide sequence ID" value="NZ_CP032345.1"/>
</dbReference>
<sequence length="293" mass="30566">MRSTMIASLNLTFRDAVDRCLDLIAQQNSTPTDTEEGEARADAIAVQWLRLADKLLSAVPVTMADGAAIADLLLDDCAGLPNAGVHGPKLAALVHLRNLLARQVEQLDDGADCGPFLADVRRWLELEATIGAEGQDDADLIDSSEEAYRLALKIAAYDGNPTLAMAAKALLLWAEHPVACHPDSRPGALPFPPPVSAAQKEEDALIFGLVTDALRAVPELKALLTGEAAVANEADDFGAAIASLADRAIPHTAPTVPTAITDAMVEAGANAAGCSPDAFRAGFTAALKMMEAA</sequence>
<dbReference type="EMBL" id="CP032345">
    <property type="protein sequence ID" value="QCO13973.1"/>
    <property type="molecule type" value="Genomic_DNA"/>
</dbReference>
<evidence type="ECO:0000313" key="2">
    <source>
        <dbReference type="Proteomes" id="UP000298693"/>
    </source>
</evidence>
<protein>
    <submittedName>
        <fullName evidence="1">Uncharacterized protein</fullName>
    </submittedName>
</protein>
<dbReference type="Proteomes" id="UP000298693">
    <property type="component" value="Chromosome"/>
</dbReference>
<accession>A0A4D8QZX8</accession>
<evidence type="ECO:0000313" key="1">
    <source>
        <dbReference type="EMBL" id="QCO13973.1"/>
    </source>
</evidence>
<name>A0A4D8QZX8_AZOBR</name>
<dbReference type="AlphaFoldDB" id="A0A4D8QZX8"/>
<organism evidence="1 2">
    <name type="scientific">Azospirillum brasilense</name>
    <dbReference type="NCBI Taxonomy" id="192"/>
    <lineage>
        <taxon>Bacteria</taxon>
        <taxon>Pseudomonadati</taxon>
        <taxon>Pseudomonadota</taxon>
        <taxon>Alphaproteobacteria</taxon>
        <taxon>Rhodospirillales</taxon>
        <taxon>Azospirillaceae</taxon>
        <taxon>Azospirillum</taxon>
    </lineage>
</organism>
<gene>
    <name evidence="1" type="ORF">D3869_01285</name>
</gene>
<reference evidence="1 2" key="1">
    <citation type="submission" date="2018-09" db="EMBL/GenBank/DDBJ databases">
        <title>Whole genome based analysis of evolution and adaptive divergence in Indian and Brazilian strains of Azospirillum brasilense.</title>
        <authorList>
            <person name="Singh C."/>
            <person name="Tripathi A.K."/>
        </authorList>
    </citation>
    <scope>NUCLEOTIDE SEQUENCE [LARGE SCALE GENOMIC DNA]</scope>
    <source>
        <strain evidence="1 2">MTCC4039</strain>
    </source>
</reference>